<evidence type="ECO:0000313" key="2">
    <source>
        <dbReference type="EMBL" id="NGO47364.1"/>
    </source>
</evidence>
<feature type="region of interest" description="Disordered" evidence="1">
    <location>
        <begin position="1"/>
        <end position="42"/>
    </location>
</feature>
<dbReference type="EMBL" id="JAAKZX010000176">
    <property type="protein sequence ID" value="NGO47364.1"/>
    <property type="molecule type" value="Genomic_DNA"/>
</dbReference>
<evidence type="ECO:0000256" key="1">
    <source>
        <dbReference type="SAM" id="MobiDB-lite"/>
    </source>
</evidence>
<comment type="caution">
    <text evidence="2">The sequence shown here is derived from an EMBL/GenBank/DDBJ whole genome shotgun (WGS) entry which is preliminary data.</text>
</comment>
<keyword evidence="3" id="KW-1185">Reference proteome</keyword>
<evidence type="ECO:0000313" key="3">
    <source>
        <dbReference type="Proteomes" id="UP001518140"/>
    </source>
</evidence>
<proteinExistence type="predicted"/>
<organism evidence="2 3">
    <name type="scientific">Streptomyces ureilyticus</name>
    <dbReference type="NCBI Taxonomy" id="1775131"/>
    <lineage>
        <taxon>Bacteria</taxon>
        <taxon>Bacillati</taxon>
        <taxon>Actinomycetota</taxon>
        <taxon>Actinomycetes</taxon>
        <taxon>Kitasatosporales</taxon>
        <taxon>Streptomycetaceae</taxon>
        <taxon>Streptomyces</taxon>
    </lineage>
</organism>
<protein>
    <submittedName>
        <fullName evidence="2">Uncharacterized protein</fullName>
    </submittedName>
</protein>
<dbReference type="RefSeq" id="WP_165343883.1">
    <property type="nucleotide sequence ID" value="NZ_JAAKZX010000176.1"/>
</dbReference>
<accession>A0ABX0E3F2</accession>
<dbReference type="Proteomes" id="UP001518140">
    <property type="component" value="Unassembled WGS sequence"/>
</dbReference>
<name>A0ABX0E3F2_9ACTN</name>
<sequence length="97" mass="10561">MAQLKAVTFREGEVPQAREGAIPVQEPQPESGQESFPPVSDPACQTVRENSAAKDASTYVGQTFNWKGDIWPGTSTLASYEGTEAEHGRYFPSRRSG</sequence>
<reference evidence="2 3" key="1">
    <citation type="submission" date="2020-02" db="EMBL/GenBank/DDBJ databases">
        <title>Whole-genome analyses of novel actinobacteria.</title>
        <authorList>
            <person name="Sahin N."/>
            <person name="Tokatli A."/>
        </authorList>
    </citation>
    <scope>NUCLEOTIDE SEQUENCE [LARGE SCALE GENOMIC DNA]</scope>
    <source>
        <strain evidence="2 3">YC419</strain>
    </source>
</reference>
<gene>
    <name evidence="2" type="ORF">G6048_36505</name>
</gene>